<dbReference type="KEGG" id="taci:TDSAC_0621"/>
<dbReference type="AlphaFoldDB" id="A0A2R4VZV1"/>
<dbReference type="InterPro" id="IPR051465">
    <property type="entry name" value="Cell_Envelope_Struct_Comp"/>
</dbReference>
<dbReference type="Proteomes" id="UP000244792">
    <property type="component" value="Chromosome"/>
</dbReference>
<accession>A0A2R4VZV1</accession>
<reference evidence="3 4" key="1">
    <citation type="submission" date="2017-04" db="EMBL/GenBank/DDBJ databases">
        <title>Genomic insights into metabolism of Thermodesulfobium acidiphilum.</title>
        <authorList>
            <person name="Toshchakov S.V."/>
            <person name="Frolov E.N."/>
            <person name="Kublanov I.V."/>
            <person name="Samarov N.I."/>
            <person name="Novikov A."/>
            <person name="Lebedinsky A.V."/>
            <person name="Bonch-Osmolovskaya E.A."/>
            <person name="Chernyh N.A."/>
        </authorList>
    </citation>
    <scope>NUCLEOTIDE SEQUENCE [LARGE SCALE GENOMIC DNA]</scope>
    <source>
        <strain evidence="3 4">3127-1</strain>
    </source>
</reference>
<organism evidence="3 4">
    <name type="scientific">Thermodesulfobium acidiphilum</name>
    <dbReference type="NCBI Taxonomy" id="1794699"/>
    <lineage>
        <taxon>Bacteria</taxon>
        <taxon>Pseudomonadati</taxon>
        <taxon>Thermodesulfobiota</taxon>
        <taxon>Thermodesulfobiia</taxon>
        <taxon>Thermodesulfobiales</taxon>
        <taxon>Thermodesulfobiaceae</taxon>
        <taxon>Thermodesulfobium</taxon>
    </lineage>
</organism>
<dbReference type="RefSeq" id="WP_108308827.1">
    <property type="nucleotide sequence ID" value="NZ_CP020921.1"/>
</dbReference>
<evidence type="ECO:0000313" key="3">
    <source>
        <dbReference type="EMBL" id="AWB09994.1"/>
    </source>
</evidence>
<dbReference type="InterPro" id="IPR021803">
    <property type="entry name" value="DUF3373"/>
</dbReference>
<name>A0A2R4VZV1_THEAF</name>
<evidence type="ECO:0000259" key="2">
    <source>
        <dbReference type="PROSITE" id="PS51272"/>
    </source>
</evidence>
<dbReference type="OrthoDB" id="5845122at2"/>
<dbReference type="PANTHER" id="PTHR43308">
    <property type="entry name" value="OUTER MEMBRANE PROTEIN ALPHA-RELATED"/>
    <property type="match status" value="1"/>
</dbReference>
<feature type="domain" description="SLH" evidence="2">
    <location>
        <begin position="22"/>
        <end position="85"/>
    </location>
</feature>
<protein>
    <submittedName>
        <fullName evidence="3">SLH domain-containing protein</fullName>
    </submittedName>
</protein>
<evidence type="ECO:0000313" key="4">
    <source>
        <dbReference type="Proteomes" id="UP000244792"/>
    </source>
</evidence>
<dbReference type="PANTHER" id="PTHR43308:SF1">
    <property type="entry name" value="OUTER MEMBRANE PROTEIN ALPHA"/>
    <property type="match status" value="1"/>
</dbReference>
<dbReference type="PROSITE" id="PS51272">
    <property type="entry name" value="SLH"/>
    <property type="match status" value="1"/>
</dbReference>
<proteinExistence type="predicted"/>
<feature type="signal peptide" evidence="1">
    <location>
        <begin position="1"/>
        <end position="23"/>
    </location>
</feature>
<dbReference type="EMBL" id="CP020921">
    <property type="protein sequence ID" value="AWB09994.1"/>
    <property type="molecule type" value="Genomic_DNA"/>
</dbReference>
<evidence type="ECO:0000256" key="1">
    <source>
        <dbReference type="SAM" id="SignalP"/>
    </source>
</evidence>
<dbReference type="SUPFAM" id="SSF56935">
    <property type="entry name" value="Porins"/>
    <property type="match status" value="1"/>
</dbReference>
<gene>
    <name evidence="3" type="ORF">TDSAC_0621</name>
</gene>
<sequence length="521" mass="58159">MKRFFTAFCFLFVSAYFVSFAFAGPFSDVPANSWAYKAVQDLAAKGLVIGYGDGTFRGERLATRYEMAMVVARMLDMYEKGQNAQDQKIELNANDIATLMKLAQEFKSELASLNVRVAALEKKAALDTVNFTGDARFRFGSEKRTFYPMATSGTNVFINTEGSSKNGFIVGDTSPAMLAQDPNLSQQKDNTFMQYRIRLNVSAPVADNISFNARLTMEKNAGVNSDGSSNSNPLYASLTGYNDDNNTLYVERSYITWTLNPYPVTFVLGRLPTMDSGAYYNNLFMDTGTEGAMAIFDLSNIFPSTSLSAAWVKMFDAGLITSTGEASGLKDKDAYILNLSTKLFNTFGLEADYGNVNKFSYMGSAPNGVYGKYDWWAIIGNWTMYNVNMWAGYNGTSTDMPAQTATGPSFTSLHSVNGGAFRVGATIPLPVGSLTGDFWFGNNKWYNPFNLNTMVTTEYKDYYNVYYTFPVANNATLTLNYDYWKGKKPYSTDSVNSYYYTFNPDQIDKDQRYYIQLDVNF</sequence>
<dbReference type="InterPro" id="IPR001119">
    <property type="entry name" value="SLH_dom"/>
</dbReference>
<keyword evidence="4" id="KW-1185">Reference proteome</keyword>
<dbReference type="Pfam" id="PF00395">
    <property type="entry name" value="SLH"/>
    <property type="match status" value="1"/>
</dbReference>
<keyword evidence="1" id="KW-0732">Signal</keyword>
<dbReference type="Pfam" id="PF11853">
    <property type="entry name" value="DUF3373"/>
    <property type="match status" value="1"/>
</dbReference>
<feature type="chain" id="PRO_5015356222" evidence="1">
    <location>
        <begin position="24"/>
        <end position="521"/>
    </location>
</feature>